<dbReference type="InterPro" id="IPR037143">
    <property type="entry name" value="4-PPantetheinyl_Trfase_dom_sf"/>
</dbReference>
<evidence type="ECO:0000259" key="2">
    <source>
        <dbReference type="Pfam" id="PF01648"/>
    </source>
</evidence>
<organism evidence="3 4">
    <name type="scientific">Exophiala bonariae</name>
    <dbReference type="NCBI Taxonomy" id="1690606"/>
    <lineage>
        <taxon>Eukaryota</taxon>
        <taxon>Fungi</taxon>
        <taxon>Dikarya</taxon>
        <taxon>Ascomycota</taxon>
        <taxon>Pezizomycotina</taxon>
        <taxon>Eurotiomycetes</taxon>
        <taxon>Chaetothyriomycetidae</taxon>
        <taxon>Chaetothyriales</taxon>
        <taxon>Herpotrichiellaceae</taxon>
        <taxon>Exophiala</taxon>
    </lineage>
</organism>
<dbReference type="InterPro" id="IPR008278">
    <property type="entry name" value="4-PPantetheinyl_Trfase_dom"/>
</dbReference>
<keyword evidence="1" id="KW-0808">Transferase</keyword>
<keyword evidence="4" id="KW-1185">Reference proteome</keyword>
<dbReference type="GO" id="GO:0008897">
    <property type="term" value="F:holo-[acyl-carrier-protein] synthase activity"/>
    <property type="evidence" value="ECO:0007669"/>
    <property type="project" value="InterPro"/>
</dbReference>
<dbReference type="EMBL" id="JAVRRD010000026">
    <property type="protein sequence ID" value="KAK5047294.1"/>
    <property type="molecule type" value="Genomic_DNA"/>
</dbReference>
<dbReference type="AlphaFoldDB" id="A0AAV9N2N4"/>
<dbReference type="GO" id="GO:0000287">
    <property type="term" value="F:magnesium ion binding"/>
    <property type="evidence" value="ECO:0007669"/>
    <property type="project" value="InterPro"/>
</dbReference>
<reference evidence="3 4" key="1">
    <citation type="submission" date="2023-08" db="EMBL/GenBank/DDBJ databases">
        <title>Black Yeasts Isolated from many extreme environments.</title>
        <authorList>
            <person name="Coleine C."/>
            <person name="Stajich J.E."/>
            <person name="Selbmann L."/>
        </authorList>
    </citation>
    <scope>NUCLEOTIDE SEQUENCE [LARGE SCALE GENOMIC DNA]</scope>
    <source>
        <strain evidence="3 4">CCFEE 5792</strain>
    </source>
</reference>
<dbReference type="Proteomes" id="UP001358417">
    <property type="component" value="Unassembled WGS sequence"/>
</dbReference>
<gene>
    <name evidence="3" type="ORF">LTR84_006816</name>
</gene>
<evidence type="ECO:0000313" key="4">
    <source>
        <dbReference type="Proteomes" id="UP001358417"/>
    </source>
</evidence>
<dbReference type="SUPFAM" id="SSF56214">
    <property type="entry name" value="4'-phosphopantetheinyl transferase"/>
    <property type="match status" value="1"/>
</dbReference>
<sequence>MRLPFPLNLRVGTDIIATNRILCPIKPDQKRLLQLTKRYLHPSEIHILNQRFPSWASSASLTGLQIRQLSGWLAGRWAAKEAAKKAWGATLLSFKELKVEPESGGAVLMVCDVGGHDSIESSSVISDKVTEQVAQLSISHDGDYTVATVIATPLHDDIMAKLRARKALAEARVSGLE</sequence>
<dbReference type="GeneID" id="89974985"/>
<proteinExistence type="predicted"/>
<evidence type="ECO:0000256" key="1">
    <source>
        <dbReference type="ARBA" id="ARBA00022679"/>
    </source>
</evidence>
<dbReference type="Pfam" id="PF01648">
    <property type="entry name" value="ACPS"/>
    <property type="match status" value="1"/>
</dbReference>
<accession>A0AAV9N2N4</accession>
<dbReference type="Gene3D" id="3.90.470.20">
    <property type="entry name" value="4'-phosphopantetheinyl transferase domain"/>
    <property type="match status" value="1"/>
</dbReference>
<feature type="domain" description="4'-phosphopantetheinyl transferase" evidence="2">
    <location>
        <begin position="10"/>
        <end position="110"/>
    </location>
</feature>
<comment type="caution">
    <text evidence="3">The sequence shown here is derived from an EMBL/GenBank/DDBJ whole genome shotgun (WGS) entry which is preliminary data.</text>
</comment>
<name>A0AAV9N2N4_9EURO</name>
<protein>
    <recommendedName>
        <fullName evidence="2">4'-phosphopantetheinyl transferase domain-containing protein</fullName>
    </recommendedName>
</protein>
<evidence type="ECO:0000313" key="3">
    <source>
        <dbReference type="EMBL" id="KAK5047294.1"/>
    </source>
</evidence>
<dbReference type="RefSeq" id="XP_064702856.1">
    <property type="nucleotide sequence ID" value="XM_064850374.1"/>
</dbReference>